<feature type="compositionally biased region" description="Polar residues" evidence="2">
    <location>
        <begin position="752"/>
        <end position="765"/>
    </location>
</feature>
<dbReference type="PANTHER" id="PTHR39063:SF1">
    <property type="entry name" value="OFD1 CENTRIOLE AND CENTRIOLAR SATELLITE PROTEIN"/>
    <property type="match status" value="1"/>
</dbReference>
<dbReference type="GO" id="GO:0036064">
    <property type="term" value="C:ciliary basal body"/>
    <property type="evidence" value="ECO:0007669"/>
    <property type="project" value="TreeGrafter"/>
</dbReference>
<feature type="coiled-coil region" evidence="1">
    <location>
        <begin position="202"/>
        <end position="236"/>
    </location>
</feature>
<evidence type="ECO:0000256" key="2">
    <source>
        <dbReference type="SAM" id="MobiDB-lite"/>
    </source>
</evidence>
<organism evidence="3 4">
    <name type="scientific">Apatococcus lobatus</name>
    <dbReference type="NCBI Taxonomy" id="904363"/>
    <lineage>
        <taxon>Eukaryota</taxon>
        <taxon>Viridiplantae</taxon>
        <taxon>Chlorophyta</taxon>
        <taxon>core chlorophytes</taxon>
        <taxon>Trebouxiophyceae</taxon>
        <taxon>Chlorellales</taxon>
        <taxon>Chlorellaceae</taxon>
        <taxon>Apatococcus</taxon>
    </lineage>
</organism>
<dbReference type="AlphaFoldDB" id="A0AAW1RDJ8"/>
<feature type="region of interest" description="Disordered" evidence="2">
    <location>
        <begin position="785"/>
        <end position="815"/>
    </location>
</feature>
<protein>
    <recommendedName>
        <fullName evidence="5">LisH domain-containing protein</fullName>
    </recommendedName>
</protein>
<evidence type="ECO:0000256" key="1">
    <source>
        <dbReference type="SAM" id="Coils"/>
    </source>
</evidence>
<proteinExistence type="predicted"/>
<accession>A0AAW1RDJ8</accession>
<keyword evidence="4" id="KW-1185">Reference proteome</keyword>
<feature type="compositionally biased region" description="Basic and acidic residues" evidence="2">
    <location>
        <begin position="1"/>
        <end position="14"/>
    </location>
</feature>
<reference evidence="3 4" key="1">
    <citation type="journal article" date="2024" name="Nat. Commun.">
        <title>Phylogenomics reveals the evolutionary origins of lichenization in chlorophyte algae.</title>
        <authorList>
            <person name="Puginier C."/>
            <person name="Libourel C."/>
            <person name="Otte J."/>
            <person name="Skaloud P."/>
            <person name="Haon M."/>
            <person name="Grisel S."/>
            <person name="Petersen M."/>
            <person name="Berrin J.G."/>
            <person name="Delaux P.M."/>
            <person name="Dal Grande F."/>
            <person name="Keller J."/>
        </authorList>
    </citation>
    <scope>NUCLEOTIDE SEQUENCE [LARGE SCALE GENOMIC DNA]</scope>
    <source>
        <strain evidence="3 4">SAG 2145</strain>
    </source>
</reference>
<keyword evidence="1" id="KW-0175">Coiled coil</keyword>
<dbReference type="Proteomes" id="UP001438707">
    <property type="component" value="Unassembled WGS sequence"/>
</dbReference>
<evidence type="ECO:0000313" key="3">
    <source>
        <dbReference type="EMBL" id="KAK9831673.1"/>
    </source>
</evidence>
<comment type="caution">
    <text evidence="3">The sequence shown here is derived from an EMBL/GenBank/DDBJ whole genome shotgun (WGS) entry which is preliminary data.</text>
</comment>
<dbReference type="PANTHER" id="PTHR39063">
    <property type="entry name" value="ORAL-FACIAL-DIGITAL SYNDROME 1 PROTEIN HOMOLOG"/>
    <property type="match status" value="1"/>
</dbReference>
<gene>
    <name evidence="3" type="ORF">WJX74_005411</name>
</gene>
<feature type="compositionally biased region" description="Polar residues" evidence="2">
    <location>
        <begin position="801"/>
        <end position="815"/>
    </location>
</feature>
<dbReference type="InterPro" id="IPR055289">
    <property type="entry name" value="OFD1"/>
</dbReference>
<feature type="compositionally biased region" description="Basic residues" evidence="2">
    <location>
        <begin position="521"/>
        <end position="531"/>
    </location>
</feature>
<sequence length="941" mass="101557">MADQTRRQQSERSHSARIAAHSQTGTLARLSALWDVDLSAGDLKLQLYDQLKSSGVLHALKSRLRTQVLSRLQDESQVEFPSPNPRTSSLWTRAFESLLLKYFEVYSYGYSASVFRAEAGLGSSCALSRSDVEEILRLKHHEGLHKAVERSGEPSLAIGLLKAIAVISEAQGHEGSSSAGHLQSGQARPAGGMAESVSKTHASQLQILKAMELEALQRLQQQQQKIEAEQRQESLRLQTWQADLLKQSSDLQVLRKQLEEWSAGVPGQSTSAIQQLAESNQAKLRGRYKEALQQERAQRDVAVRQAASLSAELQTLRLHHQQMTTDPQLIKAVKSTKAEQPAKKDQWQTLARQLETRLAMWQRHATSAEAVAQRARAQQDITAQELEDMHLSLSAVRQERDELRLLLSRSSSRYHKHPISPGKLVEPCPAAYGGPLKPVATNPFVSPSRPLHSISPHLPAARSGHQKTQQQLAFAEGFRAAASGTDDWAGRHEGVGCTSVGTLRESDFARAGPGEALHRLRQHAAARHNRRGQGQPPWPAQSDSLEQALSKLGTSFSGSSTCDSHGTSAISLSDGHPLSALTADHRNMSASQQQPVPQNMLLDSVDISSPSVPSEQTAVQLGQCETSPAGPLLQMGHVAGDERPSASQWLSSSVVDSEPCMASRTQELSSADADAPSAQPGAESILSSAGIPANSSASQDYVTASALPQAPQPQQLLLSESPKVLMRPAALPQPPSASMNGLQPPPGRAGHPSTQSPTVQASSEQDLCHVQEHVAVLETRIAAAEGQIPSPSKTGVREQSPGCQYQGSPASSATKPRQQQILGSRCLSLLPQAEDLVGKTNLSRLSQQGAFGEEDLPLEIHGLPYSRLSEEEHQPLYDEQPSGTKGAAKIQSIDSREMVTAELGTLGQNVMSDQPIYGEHDDLLLSYEQEHNQSGASSSAV</sequence>
<feature type="compositionally biased region" description="Polar residues" evidence="2">
    <location>
        <begin position="645"/>
        <end position="655"/>
    </location>
</feature>
<feature type="region of interest" description="Disordered" evidence="2">
    <location>
        <begin position="521"/>
        <end position="542"/>
    </location>
</feature>
<dbReference type="GO" id="GO:0005576">
    <property type="term" value="C:extracellular region"/>
    <property type="evidence" value="ECO:0007669"/>
    <property type="project" value="GOC"/>
</dbReference>
<feature type="region of interest" description="Disordered" evidence="2">
    <location>
        <begin position="1"/>
        <end position="20"/>
    </location>
</feature>
<evidence type="ECO:0008006" key="5">
    <source>
        <dbReference type="Google" id="ProtNLM"/>
    </source>
</evidence>
<feature type="region of interest" description="Disordered" evidence="2">
    <location>
        <begin position="728"/>
        <end position="765"/>
    </location>
</feature>
<feature type="compositionally biased region" description="Low complexity" evidence="2">
    <location>
        <begin position="669"/>
        <end position="682"/>
    </location>
</feature>
<dbReference type="GO" id="GO:0060287">
    <property type="term" value="P:epithelial cilium movement involved in determination of left/right asymmetry"/>
    <property type="evidence" value="ECO:0007669"/>
    <property type="project" value="TreeGrafter"/>
</dbReference>
<evidence type="ECO:0000313" key="4">
    <source>
        <dbReference type="Proteomes" id="UP001438707"/>
    </source>
</evidence>
<name>A0AAW1RDJ8_9CHLO</name>
<dbReference type="EMBL" id="JALJOS010000013">
    <property type="protein sequence ID" value="KAK9831673.1"/>
    <property type="molecule type" value="Genomic_DNA"/>
</dbReference>
<feature type="region of interest" description="Disordered" evidence="2">
    <location>
        <begin position="626"/>
        <end position="695"/>
    </location>
</feature>